<sequence>MQQIKNVWAGLDTRKRMMAIGATLAVIFTFFLMSMVANKPSMQLLYAGLESSSAGDVVSALEQSGVDYEVRGGSIYVPSNKRDELRMTLASQGLPANGGKGYELLDSLSGFGTTSQMFDAAYWRAKEGELARTIVANPHVSQARVHIANTGSNPFQRTIDPTASVSVTPMGTPITPAQANAIRFLVASAVAGLAVDNVAVIDANGALIGSPEAAAAAGAGTDDRSQTLRERVLRLVEARVGHGNAVVEISVETVTDTESIREKLVDPQSRVAISTDVEERTDSSQNQAGEVTVASNIPDGDAGNGEGSRANTNATRERVNYEISETEKEIVRGPGAIKRLTVAVLINGVTTPTADGQATFEPRPDEELDALRELISAAVGFDAERGDVITLKSMDLPNVEPEGTAVTSSMFDNLYFDVMSIIQMAALAVVALILGLFVVRPILAGNGASVQALPSPDGMAAGGLPELPNMGGGDAGFMTNPDLGSNIALDGEIDSGGDGQFQPLGGLPGMGDGLGSFGGGGGMSDDPVDRLRSMIGERQEETVQILRGWLEENNEERA</sequence>
<dbReference type="GO" id="GO:0071973">
    <property type="term" value="P:bacterial-type flagellum-dependent cell motility"/>
    <property type="evidence" value="ECO:0007669"/>
    <property type="project" value="InterPro"/>
</dbReference>
<dbReference type="EMBL" id="CP015230">
    <property type="protein sequence ID" value="ANP42090.1"/>
    <property type="molecule type" value="Genomic_DNA"/>
</dbReference>
<evidence type="ECO:0000259" key="13">
    <source>
        <dbReference type="Pfam" id="PF08345"/>
    </source>
</evidence>
<accession>A0A1B1A685</accession>
<protein>
    <recommendedName>
        <fullName evidence="9">Flagellar M-ring protein</fullName>
    </recommendedName>
</protein>
<comment type="function">
    <text evidence="9">The M ring may be actively involved in energy transduction.</text>
</comment>
<keyword evidence="5 11" id="KW-0812">Transmembrane</keyword>
<keyword evidence="14" id="KW-0969">Cilium</keyword>
<evidence type="ECO:0000256" key="10">
    <source>
        <dbReference type="SAM" id="MobiDB-lite"/>
    </source>
</evidence>
<feature type="compositionally biased region" description="Polar residues" evidence="10">
    <location>
        <begin position="283"/>
        <end position="295"/>
    </location>
</feature>
<dbReference type="KEGG" id="rmb:K529_015030"/>
<dbReference type="AlphaFoldDB" id="A0A1B1A685"/>
<evidence type="ECO:0000256" key="2">
    <source>
        <dbReference type="ARBA" id="ARBA00004651"/>
    </source>
</evidence>
<evidence type="ECO:0000313" key="15">
    <source>
        <dbReference type="Proteomes" id="UP000013243"/>
    </source>
</evidence>
<dbReference type="RefSeq" id="WP_040641261.1">
    <property type="nucleotide sequence ID" value="NZ_CP015230.1"/>
</dbReference>
<keyword evidence="6 11" id="KW-1133">Transmembrane helix</keyword>
<evidence type="ECO:0000256" key="7">
    <source>
        <dbReference type="ARBA" id="ARBA00023136"/>
    </source>
</evidence>
<dbReference type="OrthoDB" id="9807026at2"/>
<dbReference type="InterPro" id="IPR043427">
    <property type="entry name" value="YscJ/FliF"/>
</dbReference>
<dbReference type="GO" id="GO:0005886">
    <property type="term" value="C:plasma membrane"/>
    <property type="evidence" value="ECO:0007669"/>
    <property type="project" value="UniProtKB-SubCell"/>
</dbReference>
<proteinExistence type="inferred from homology"/>
<dbReference type="Proteomes" id="UP000013243">
    <property type="component" value="Chromosome"/>
</dbReference>
<comment type="subcellular location">
    <subcellularLocation>
        <location evidence="1 9">Bacterial flagellum basal body</location>
    </subcellularLocation>
    <subcellularLocation>
        <location evidence="2">Cell membrane</location>
        <topology evidence="2">Multi-pass membrane protein</topology>
    </subcellularLocation>
</comment>
<keyword evidence="8 9" id="KW-0975">Bacterial flagellum</keyword>
<evidence type="ECO:0000256" key="3">
    <source>
        <dbReference type="ARBA" id="ARBA00007971"/>
    </source>
</evidence>
<dbReference type="InterPro" id="IPR045851">
    <property type="entry name" value="AMP-bd_C_sf"/>
</dbReference>
<dbReference type="InterPro" id="IPR006182">
    <property type="entry name" value="FliF_N_dom"/>
</dbReference>
<feature type="region of interest" description="Disordered" evidence="10">
    <location>
        <begin position="276"/>
        <end position="311"/>
    </location>
</feature>
<evidence type="ECO:0000256" key="9">
    <source>
        <dbReference type="PIRNR" id="PIRNR004862"/>
    </source>
</evidence>
<evidence type="ECO:0000256" key="11">
    <source>
        <dbReference type="SAM" id="Phobius"/>
    </source>
</evidence>
<keyword evidence="7 11" id="KW-0472">Membrane</keyword>
<evidence type="ECO:0000259" key="12">
    <source>
        <dbReference type="Pfam" id="PF01514"/>
    </source>
</evidence>
<feature type="domain" description="Flagellar M-ring N-terminal" evidence="12">
    <location>
        <begin position="38"/>
        <end position="208"/>
    </location>
</feature>
<keyword evidence="14" id="KW-0282">Flagellum</keyword>
<evidence type="ECO:0000313" key="14">
    <source>
        <dbReference type="EMBL" id="ANP42090.1"/>
    </source>
</evidence>
<dbReference type="PIRSF" id="PIRSF004862">
    <property type="entry name" value="FliF"/>
    <property type="match status" value="1"/>
</dbReference>
<dbReference type="PANTHER" id="PTHR30046">
    <property type="entry name" value="FLAGELLAR M-RING PROTEIN"/>
    <property type="match status" value="1"/>
</dbReference>
<name>A0A1B1A685_9RHOB</name>
<dbReference type="PRINTS" id="PR01009">
    <property type="entry name" value="FLGMRINGFLIF"/>
</dbReference>
<dbReference type="Pfam" id="PF08345">
    <property type="entry name" value="YscJ_FliF_C"/>
    <property type="match status" value="1"/>
</dbReference>
<feature type="transmembrane region" description="Helical" evidence="11">
    <location>
        <begin position="20"/>
        <end position="37"/>
    </location>
</feature>
<feature type="domain" description="Flagellar M-ring C-terminal" evidence="13">
    <location>
        <begin position="238"/>
        <end position="395"/>
    </location>
</feature>
<dbReference type="GO" id="GO:0003774">
    <property type="term" value="F:cytoskeletal motor activity"/>
    <property type="evidence" value="ECO:0007669"/>
    <property type="project" value="InterPro"/>
</dbReference>
<evidence type="ECO:0000256" key="4">
    <source>
        <dbReference type="ARBA" id="ARBA00022475"/>
    </source>
</evidence>
<evidence type="ECO:0000256" key="1">
    <source>
        <dbReference type="ARBA" id="ARBA00004117"/>
    </source>
</evidence>
<gene>
    <name evidence="14" type="ORF">K529_015030</name>
</gene>
<dbReference type="GO" id="GO:0009431">
    <property type="term" value="C:bacterial-type flagellum basal body, MS ring"/>
    <property type="evidence" value="ECO:0007669"/>
    <property type="project" value="InterPro"/>
</dbReference>
<dbReference type="PANTHER" id="PTHR30046:SF0">
    <property type="entry name" value="FLAGELLAR M-RING PROTEIN"/>
    <property type="match status" value="1"/>
</dbReference>
<evidence type="ECO:0000256" key="8">
    <source>
        <dbReference type="ARBA" id="ARBA00023143"/>
    </source>
</evidence>
<evidence type="ECO:0000256" key="5">
    <source>
        <dbReference type="ARBA" id="ARBA00022692"/>
    </source>
</evidence>
<keyword evidence="14" id="KW-0966">Cell projection</keyword>
<feature type="transmembrane region" description="Helical" evidence="11">
    <location>
        <begin position="414"/>
        <end position="439"/>
    </location>
</feature>
<evidence type="ECO:0000256" key="6">
    <source>
        <dbReference type="ARBA" id="ARBA00022989"/>
    </source>
</evidence>
<dbReference type="STRING" id="1265309.K529_015030"/>
<dbReference type="GeneID" id="28251174"/>
<reference evidence="14 15" key="1">
    <citation type="journal article" date="2016" name="ISME J.">
        <title>Global occurrence and heterogeneity of the Roseobacter-clade species Ruegeria mobilis.</title>
        <authorList>
            <person name="Sonnenschein E."/>
            <person name="Gram L."/>
        </authorList>
    </citation>
    <scope>NUCLEOTIDE SEQUENCE [LARGE SCALE GENOMIC DNA]</scope>
    <source>
        <strain evidence="14 15">F1926</strain>
    </source>
</reference>
<dbReference type="Pfam" id="PF01514">
    <property type="entry name" value="YscJ_FliF"/>
    <property type="match status" value="1"/>
</dbReference>
<dbReference type="NCBIfam" id="TIGR00206">
    <property type="entry name" value="fliF"/>
    <property type="match status" value="1"/>
</dbReference>
<dbReference type="InterPro" id="IPR013556">
    <property type="entry name" value="Flag_M-ring_C"/>
</dbReference>
<organism evidence="14 15">
    <name type="scientific">Tritonibacter mobilis F1926</name>
    <dbReference type="NCBI Taxonomy" id="1265309"/>
    <lineage>
        <taxon>Bacteria</taxon>
        <taxon>Pseudomonadati</taxon>
        <taxon>Pseudomonadota</taxon>
        <taxon>Alphaproteobacteria</taxon>
        <taxon>Rhodobacterales</taxon>
        <taxon>Paracoccaceae</taxon>
        <taxon>Tritonibacter</taxon>
    </lineage>
</organism>
<dbReference type="InterPro" id="IPR000067">
    <property type="entry name" value="FlgMring_FliF"/>
</dbReference>
<comment type="similarity">
    <text evidence="3 9">Belongs to the FliF family.</text>
</comment>
<dbReference type="Gene3D" id="3.30.300.30">
    <property type="match status" value="1"/>
</dbReference>
<keyword evidence="4" id="KW-1003">Cell membrane</keyword>